<dbReference type="RefSeq" id="WP_212321170.1">
    <property type="nucleotide sequence ID" value="NZ_AP024463.1"/>
</dbReference>
<sequence>MRIARFAAAGKDPAYGIIELEVDGGENPETIAAITGDPLAGVPVNYTGARHDLSDVRLLAPVIPRSKIVAVGRNYADHAIEQGAVVPAEPMLFLKPNTCVIGPNEPIVRPDGCEDLHYEGELAIIIGRICKQVPEERVADVVFGYTIANDVTARDWQREGDQWFRAKGSDTFCPLGPWINTHFTLAEAGHLAIETRLGDEVLQRGNTAQMVRGISDLVTYISSFTTLLPGDVILTGTPAGVGPMADGDVVSVEIDGLGVLSNPVTSA</sequence>
<protein>
    <submittedName>
        <fullName evidence="5">Fumarylacetoacetate hydrolase family protein</fullName>
    </submittedName>
</protein>
<evidence type="ECO:0000256" key="1">
    <source>
        <dbReference type="ARBA" id="ARBA00010211"/>
    </source>
</evidence>
<accession>A0ABX7Y1S5</accession>
<keyword evidence="5" id="KW-0378">Hydrolase</keyword>
<proteinExistence type="inferred from homology"/>
<feature type="domain" description="Rv2993c-like N-terminal" evidence="4">
    <location>
        <begin position="1"/>
        <end position="61"/>
    </location>
</feature>
<dbReference type="SUPFAM" id="SSF56529">
    <property type="entry name" value="FAH"/>
    <property type="match status" value="1"/>
</dbReference>
<comment type="similarity">
    <text evidence="1">Belongs to the FAH family.</text>
</comment>
<evidence type="ECO:0000313" key="6">
    <source>
        <dbReference type="Proteomes" id="UP000678513"/>
    </source>
</evidence>
<dbReference type="InterPro" id="IPR036663">
    <property type="entry name" value="Fumarylacetoacetase_C_sf"/>
</dbReference>
<feature type="domain" description="Fumarylacetoacetase-like C-terminal" evidence="3">
    <location>
        <begin position="67"/>
        <end position="264"/>
    </location>
</feature>
<evidence type="ECO:0000259" key="4">
    <source>
        <dbReference type="Pfam" id="PF10370"/>
    </source>
</evidence>
<dbReference type="PANTHER" id="PTHR42796:SF4">
    <property type="entry name" value="FUMARYLACETOACETATE HYDROLASE DOMAIN-CONTAINING PROTEIN 2A"/>
    <property type="match status" value="1"/>
</dbReference>
<keyword evidence="2" id="KW-0479">Metal-binding</keyword>
<evidence type="ECO:0000259" key="3">
    <source>
        <dbReference type="Pfam" id="PF01557"/>
    </source>
</evidence>
<dbReference type="Pfam" id="PF10370">
    <property type="entry name" value="Rv2993c-like_N"/>
    <property type="match status" value="1"/>
</dbReference>
<evidence type="ECO:0000313" key="5">
    <source>
        <dbReference type="EMBL" id="QUC07037.1"/>
    </source>
</evidence>
<dbReference type="EMBL" id="CP072384">
    <property type="protein sequence ID" value="QUC07037.1"/>
    <property type="molecule type" value="Genomic_DNA"/>
</dbReference>
<name>A0ABX7Y1S5_9ACTN</name>
<reference evidence="5 6" key="1">
    <citation type="submission" date="2021-03" db="EMBL/GenBank/DDBJ databases">
        <title>Human Oral Microbial Genomes.</title>
        <authorList>
            <person name="Johnston C.D."/>
            <person name="Chen T."/>
            <person name="Dewhirst F.E."/>
        </authorList>
    </citation>
    <scope>NUCLEOTIDE SEQUENCE [LARGE SCALE GENOMIC DNA]</scope>
    <source>
        <strain evidence="5 6">DSMZ 100122</strain>
    </source>
</reference>
<dbReference type="Gene3D" id="2.30.30.370">
    <property type="entry name" value="FAH"/>
    <property type="match status" value="1"/>
</dbReference>
<dbReference type="InterPro" id="IPR011234">
    <property type="entry name" value="Fumarylacetoacetase-like_C"/>
</dbReference>
<dbReference type="Gene3D" id="3.90.850.10">
    <property type="entry name" value="Fumarylacetoacetase-like, C-terminal domain"/>
    <property type="match status" value="1"/>
</dbReference>
<dbReference type="InterPro" id="IPR051121">
    <property type="entry name" value="FAH"/>
</dbReference>
<keyword evidence="6" id="KW-1185">Reference proteome</keyword>
<dbReference type="InterPro" id="IPR018833">
    <property type="entry name" value="Rv2993c-like_N"/>
</dbReference>
<gene>
    <name evidence="5" type="ORF">J5A65_08690</name>
</gene>
<dbReference type="Proteomes" id="UP000678513">
    <property type="component" value="Chromosome"/>
</dbReference>
<evidence type="ECO:0000256" key="2">
    <source>
        <dbReference type="ARBA" id="ARBA00022723"/>
    </source>
</evidence>
<dbReference type="Pfam" id="PF01557">
    <property type="entry name" value="FAA_hydrolase"/>
    <property type="match status" value="1"/>
</dbReference>
<dbReference type="PANTHER" id="PTHR42796">
    <property type="entry name" value="FUMARYLACETOACETATE HYDROLASE DOMAIN-CONTAINING PROTEIN 2A-RELATED"/>
    <property type="match status" value="1"/>
</dbReference>
<dbReference type="GO" id="GO:0016787">
    <property type="term" value="F:hydrolase activity"/>
    <property type="evidence" value="ECO:0007669"/>
    <property type="project" value="UniProtKB-KW"/>
</dbReference>
<organism evidence="5 6">
    <name type="scientific">Arachnia rubra</name>
    <dbReference type="NCBI Taxonomy" id="1547448"/>
    <lineage>
        <taxon>Bacteria</taxon>
        <taxon>Bacillati</taxon>
        <taxon>Actinomycetota</taxon>
        <taxon>Actinomycetes</taxon>
        <taxon>Propionibacteriales</taxon>
        <taxon>Propionibacteriaceae</taxon>
        <taxon>Arachnia</taxon>
    </lineage>
</organism>